<name>A0A7D5QG55_9EURY</name>
<keyword evidence="1" id="KW-0812">Transmembrane</keyword>
<sequence>MIRLSLQHKLGFIAGILVLLLGLGGAAEVSVNQTTTELEPGTNQTLGQLTVSSETNDTEILDTTHNFPFPVWLVNQSRTTTAANNTTHTQLSADILVRPPHDFEPGNRSNTFYLILPAESHQIQFDYAIREIRNWSVTPTNLTQNVSVGSNGLFGTLAVHQDGNADQTITTNVTGNLSPFLRVEPSFSVHPDTPHEARLTFQVPESTRFGNYSGRLLLTSGEDETRVNLSAVFLDQISPTIQTMELPESVMATQPAPWLLEISDNLAVDQVTANVSKVITVTEGNDTVRTNTSVTSVEFTHEANTDEWTAEFTDTADITQYYANLSITDTAGNTVHRMHAFTVAGLSAVDITQSNFQFTSIRHKEQATDQILTNSVDSPFSLQLDRFEYAGNASVQVGVLAPDESTPEYFDATGSSIEFTQPGEYQLVVDSREEESASGVYRFDGRLTVSVPDQHENVSDIVFGGQINSDEYPEPRELRIDEFEGFIGYDNVLEEFEARFGPVGSDGSRTYTYFLGRVPAENCRGFANWDGCRTISLGELERELDAADTAQTQRDLAVGLAIVAVLAAVVFTYCYTQIVRHRGAIMAYHPRKRE</sequence>
<gene>
    <name evidence="2" type="ORF">HUG12_09620</name>
</gene>
<accession>A0A7D5QG55</accession>
<dbReference type="EMBL" id="CP058579">
    <property type="protein sequence ID" value="QLG61963.1"/>
    <property type="molecule type" value="Genomic_DNA"/>
</dbReference>
<dbReference type="RefSeq" id="WP_179268548.1">
    <property type="nucleotide sequence ID" value="NZ_CP058579.1"/>
</dbReference>
<evidence type="ECO:0000256" key="1">
    <source>
        <dbReference type="SAM" id="Phobius"/>
    </source>
</evidence>
<evidence type="ECO:0000313" key="3">
    <source>
        <dbReference type="Proteomes" id="UP000509626"/>
    </source>
</evidence>
<dbReference type="Proteomes" id="UP000509626">
    <property type="component" value="Chromosome"/>
</dbReference>
<proteinExistence type="predicted"/>
<organism evidence="2 3">
    <name type="scientific">Halorarum salinum</name>
    <dbReference type="NCBI Taxonomy" id="2743089"/>
    <lineage>
        <taxon>Archaea</taxon>
        <taxon>Methanobacteriati</taxon>
        <taxon>Methanobacteriota</taxon>
        <taxon>Stenosarchaea group</taxon>
        <taxon>Halobacteria</taxon>
        <taxon>Halobacteriales</taxon>
        <taxon>Haloferacaceae</taxon>
        <taxon>Halorarum</taxon>
    </lineage>
</organism>
<keyword evidence="1" id="KW-0472">Membrane</keyword>
<keyword evidence="1" id="KW-1133">Transmembrane helix</keyword>
<dbReference type="GeneID" id="56037717"/>
<protein>
    <submittedName>
        <fullName evidence="2">Uncharacterized protein</fullName>
    </submittedName>
</protein>
<feature type="transmembrane region" description="Helical" evidence="1">
    <location>
        <begin position="556"/>
        <end position="576"/>
    </location>
</feature>
<evidence type="ECO:0000313" key="2">
    <source>
        <dbReference type="EMBL" id="QLG61963.1"/>
    </source>
</evidence>
<dbReference type="KEGG" id="halu:HUG12_09620"/>
<dbReference type="AlphaFoldDB" id="A0A7D5QG55"/>
<keyword evidence="3" id="KW-1185">Reference proteome</keyword>
<reference evidence="2 3" key="1">
    <citation type="submission" date="2020-06" db="EMBL/GenBank/DDBJ databases">
        <title>NJ-3-1, isolated from saline soil.</title>
        <authorList>
            <person name="Cui H.L."/>
            <person name="Shi X."/>
        </authorList>
    </citation>
    <scope>NUCLEOTIDE SEQUENCE [LARGE SCALE GENOMIC DNA]</scope>
    <source>
        <strain evidence="2 3">NJ-3-1</strain>
    </source>
</reference>